<feature type="transmembrane region" description="Helical" evidence="2">
    <location>
        <begin position="397"/>
        <end position="420"/>
    </location>
</feature>
<feature type="transmembrane region" description="Helical" evidence="2">
    <location>
        <begin position="372"/>
        <end position="391"/>
    </location>
</feature>
<evidence type="ECO:0000256" key="2">
    <source>
        <dbReference type="SAM" id="Phobius"/>
    </source>
</evidence>
<dbReference type="EMBL" id="JANTQA010000015">
    <property type="protein sequence ID" value="KAJ3448335.1"/>
    <property type="molecule type" value="Genomic_DNA"/>
</dbReference>
<proteinExistence type="predicted"/>
<comment type="caution">
    <text evidence="3">The sequence shown here is derived from an EMBL/GenBank/DDBJ whole genome shotgun (WGS) entry which is preliminary data.</text>
</comment>
<accession>A0AAV8A6E7</accession>
<feature type="transmembrane region" description="Helical" evidence="2">
    <location>
        <begin position="106"/>
        <end position="129"/>
    </location>
</feature>
<feature type="region of interest" description="Disordered" evidence="1">
    <location>
        <begin position="1"/>
        <end position="57"/>
    </location>
</feature>
<name>A0AAV8A6E7_9EUKA</name>
<organism evidence="3 4">
    <name type="scientific">Anaeramoeba flamelloides</name>
    <dbReference type="NCBI Taxonomy" id="1746091"/>
    <lineage>
        <taxon>Eukaryota</taxon>
        <taxon>Metamonada</taxon>
        <taxon>Anaeramoebidae</taxon>
        <taxon>Anaeramoeba</taxon>
    </lineage>
</organism>
<feature type="transmembrane region" description="Helical" evidence="2">
    <location>
        <begin position="339"/>
        <end position="360"/>
    </location>
</feature>
<evidence type="ECO:0000256" key="1">
    <source>
        <dbReference type="SAM" id="MobiDB-lite"/>
    </source>
</evidence>
<evidence type="ECO:0000313" key="3">
    <source>
        <dbReference type="EMBL" id="KAJ3448335.1"/>
    </source>
</evidence>
<keyword evidence="2" id="KW-0472">Membrane</keyword>
<gene>
    <name evidence="3" type="ORF">M0812_00814</name>
</gene>
<feature type="transmembrane region" description="Helical" evidence="2">
    <location>
        <begin position="64"/>
        <end position="86"/>
    </location>
</feature>
<protein>
    <submittedName>
        <fullName evidence="3">Membrane transporter protein</fullName>
    </submittedName>
</protein>
<reference evidence="3" key="1">
    <citation type="submission" date="2022-08" db="EMBL/GenBank/DDBJ databases">
        <title>Novel sulphate-reducing endosymbionts in the free-living metamonad Anaeramoeba.</title>
        <authorList>
            <person name="Jerlstrom-Hultqvist J."/>
            <person name="Cepicka I."/>
            <person name="Gallot-Lavallee L."/>
            <person name="Salas-Leiva D."/>
            <person name="Curtis B.A."/>
            <person name="Zahonova K."/>
            <person name="Pipaliya S."/>
            <person name="Dacks J."/>
            <person name="Roger A.J."/>
        </authorList>
    </citation>
    <scope>NUCLEOTIDE SEQUENCE</scope>
    <source>
        <strain evidence="3">Busselton2</strain>
    </source>
</reference>
<dbReference type="SUPFAM" id="SSF103473">
    <property type="entry name" value="MFS general substrate transporter"/>
    <property type="match status" value="1"/>
</dbReference>
<dbReference type="Proteomes" id="UP001146793">
    <property type="component" value="Unassembled WGS sequence"/>
</dbReference>
<feature type="transmembrane region" description="Helical" evidence="2">
    <location>
        <begin position="166"/>
        <end position="188"/>
    </location>
</feature>
<keyword evidence="2" id="KW-0812">Transmembrane</keyword>
<sequence length="423" mass="48480">MTNIFSKADKGQPPSVSKYSIKIRSKYKNEKENNKKTKKQNKKKRKKEKENSPKNPKKMNEFQSFLLVLCPICFFTGIGNATLALTHWQILVPLTLSVWKYDLDHIIFISVALDFFSSPLSIVLLRYFFCKKGVKLIIPKFVNTFAVVTIFSSLIGWFLRKYTLEYISKVFGTGISWALLFFFLVFFMKSFRLFNRTKEEKKQKEIFKLNYTSDHEKQELINPNIKDQGDFFLRQSENHPITENTASQSKGSNKSDNSANSALLLNNGDKKHDQKKMILEEELKPWVGDFQKKQFKNTFTFFVVFLIPTFIMGGILGLGPGLFLGLLASSFFGFGPLNASVVANFLMELQMMVLVIGYLVENKANYSFFLPRFFSLLPCSLAGAIIGSIYSVKISKLKVLIVNSFIFFIGFVISVIVYLIKSQ</sequence>
<dbReference type="InterPro" id="IPR036259">
    <property type="entry name" value="MFS_trans_sf"/>
</dbReference>
<dbReference type="AlphaFoldDB" id="A0AAV8A6E7"/>
<feature type="transmembrane region" description="Helical" evidence="2">
    <location>
        <begin position="299"/>
        <end position="327"/>
    </location>
</feature>
<feature type="transmembrane region" description="Helical" evidence="2">
    <location>
        <begin position="141"/>
        <end position="160"/>
    </location>
</feature>
<evidence type="ECO:0000313" key="4">
    <source>
        <dbReference type="Proteomes" id="UP001146793"/>
    </source>
</evidence>
<feature type="compositionally biased region" description="Basic residues" evidence="1">
    <location>
        <begin position="36"/>
        <end position="47"/>
    </location>
</feature>
<keyword evidence="2" id="KW-1133">Transmembrane helix</keyword>